<dbReference type="Proteomes" id="UP001501303">
    <property type="component" value="Unassembled WGS sequence"/>
</dbReference>
<sequence>MRADEKKDERGPPVPAGVPSFRRPDRGGHLLLPHPGTPLIVPRRGEAWGGSPHCGARTGGSGLEEDTFG</sequence>
<reference evidence="2 3" key="1">
    <citation type="journal article" date="2019" name="Int. J. Syst. Evol. Microbiol.">
        <title>The Global Catalogue of Microorganisms (GCM) 10K type strain sequencing project: providing services to taxonomists for standard genome sequencing and annotation.</title>
        <authorList>
            <consortium name="The Broad Institute Genomics Platform"/>
            <consortium name="The Broad Institute Genome Sequencing Center for Infectious Disease"/>
            <person name="Wu L."/>
            <person name="Ma J."/>
        </authorList>
    </citation>
    <scope>NUCLEOTIDE SEQUENCE [LARGE SCALE GENOMIC DNA]</scope>
    <source>
        <strain evidence="2 3">JCM 13581</strain>
    </source>
</reference>
<organism evidence="2 3">
    <name type="scientific">Streptomyces sodiiphilus</name>
    <dbReference type="NCBI Taxonomy" id="226217"/>
    <lineage>
        <taxon>Bacteria</taxon>
        <taxon>Bacillati</taxon>
        <taxon>Actinomycetota</taxon>
        <taxon>Actinomycetes</taxon>
        <taxon>Kitasatosporales</taxon>
        <taxon>Streptomycetaceae</taxon>
        <taxon>Streptomyces</taxon>
    </lineage>
</organism>
<gene>
    <name evidence="2" type="ORF">GCM10009716_04720</name>
</gene>
<proteinExistence type="predicted"/>
<name>A0ABN2NSF6_9ACTN</name>
<feature type="compositionally biased region" description="Low complexity" evidence="1">
    <location>
        <begin position="29"/>
        <end position="39"/>
    </location>
</feature>
<comment type="caution">
    <text evidence="2">The sequence shown here is derived from an EMBL/GenBank/DDBJ whole genome shotgun (WGS) entry which is preliminary data.</text>
</comment>
<dbReference type="EMBL" id="BAAAMJ010000004">
    <property type="protein sequence ID" value="GAA1897806.1"/>
    <property type="molecule type" value="Genomic_DNA"/>
</dbReference>
<feature type="compositionally biased region" description="Basic and acidic residues" evidence="1">
    <location>
        <begin position="1"/>
        <end position="11"/>
    </location>
</feature>
<feature type="region of interest" description="Disordered" evidence="1">
    <location>
        <begin position="1"/>
        <end position="69"/>
    </location>
</feature>
<accession>A0ABN2NSF6</accession>
<evidence type="ECO:0000313" key="3">
    <source>
        <dbReference type="Proteomes" id="UP001501303"/>
    </source>
</evidence>
<evidence type="ECO:0000256" key="1">
    <source>
        <dbReference type="SAM" id="MobiDB-lite"/>
    </source>
</evidence>
<keyword evidence="3" id="KW-1185">Reference proteome</keyword>
<protein>
    <submittedName>
        <fullName evidence="2">Uncharacterized protein</fullName>
    </submittedName>
</protein>
<evidence type="ECO:0000313" key="2">
    <source>
        <dbReference type="EMBL" id="GAA1897806.1"/>
    </source>
</evidence>